<proteinExistence type="predicted"/>
<dbReference type="RefSeq" id="WP_135164254.1">
    <property type="nucleotide sequence ID" value="NZ_SPQS01000008.1"/>
</dbReference>
<gene>
    <name evidence="1" type="ORF">E4K64_15185</name>
</gene>
<dbReference type="Proteomes" id="UP000297700">
    <property type="component" value="Unassembled WGS sequence"/>
</dbReference>
<organism evidence="1 2">
    <name type="scientific">Bradyrhizobium frederickii</name>
    <dbReference type="NCBI Taxonomy" id="2560054"/>
    <lineage>
        <taxon>Bacteria</taxon>
        <taxon>Pseudomonadati</taxon>
        <taxon>Pseudomonadota</taxon>
        <taxon>Alphaproteobacteria</taxon>
        <taxon>Hyphomicrobiales</taxon>
        <taxon>Nitrobacteraceae</taxon>
        <taxon>Bradyrhizobium</taxon>
    </lineage>
</organism>
<comment type="caution">
    <text evidence="1">The sequence shown here is derived from an EMBL/GenBank/DDBJ whole genome shotgun (WGS) entry which is preliminary data.</text>
</comment>
<evidence type="ECO:0000313" key="2">
    <source>
        <dbReference type="Proteomes" id="UP000297700"/>
    </source>
</evidence>
<reference evidence="1 2" key="1">
    <citation type="submission" date="2019-03" db="EMBL/GenBank/DDBJ databases">
        <title>Bradyrhizobium strains diversity.</title>
        <authorList>
            <person name="Urquiaga M.C.O."/>
            <person name="Hungria M."/>
            <person name="Delamuta J.R.M."/>
            <person name="Klepa M.S."/>
        </authorList>
    </citation>
    <scope>NUCLEOTIDE SEQUENCE [LARGE SCALE GENOMIC DNA]</scope>
    <source>
        <strain evidence="1 2">CNPSo 3426</strain>
    </source>
</reference>
<accession>A0A4Y9P402</accession>
<name>A0A4Y9P402_9BRAD</name>
<protein>
    <submittedName>
        <fullName evidence="1">Uncharacterized protein</fullName>
    </submittedName>
</protein>
<evidence type="ECO:0000313" key="1">
    <source>
        <dbReference type="EMBL" id="TFV75069.1"/>
    </source>
</evidence>
<sequence>MIVPEIRLDSARIERIVSQILRDDARLSPLKANELAALICIRLSTSMPMPTNPYLSGYRIIRSRPPFDGTFTKAVGAKLADVNDAVAWELWDLVYERGHDLPPAVADLPSWQRS</sequence>
<dbReference type="AlphaFoldDB" id="A0A4Y9P402"/>
<dbReference type="EMBL" id="SPQS01000008">
    <property type="protein sequence ID" value="TFV75069.1"/>
    <property type="molecule type" value="Genomic_DNA"/>
</dbReference>